<keyword evidence="2" id="KW-1185">Reference proteome</keyword>
<evidence type="ECO:0000313" key="1">
    <source>
        <dbReference type="EMBL" id="RSL99168.1"/>
    </source>
</evidence>
<sequence>MSATSLLAIQRTLREDSHNIGSRPSFSTVNHSGQLTVCEKIGLGDLFEAYIKIPGRSSKLPLILSELYKEFVGHIFNSWVSTQTTNLKPILPPRPSHQKRIEVGASQAGRSFDEMMHGSIFLTMDFDSRDGSFDWTWHNGDNIPITANIEYRLPRGVSKKDAMIMAIENYDNIERERITSHNRVQIISAARRRITKWAQAGSDLQAEVDNEDKLKDGDILPLVLASDMFIKTAREGADVAAALKTRRGER</sequence>
<proteinExistence type="predicted"/>
<reference evidence="1 2" key="1">
    <citation type="submission" date="2017-06" db="EMBL/GenBank/DDBJ databases">
        <title>Cmopartive genomic analysis of Ambrosia Fusariam Clade fungi.</title>
        <authorList>
            <person name="Stajich J.E."/>
            <person name="Carrillo J."/>
            <person name="Kijimoto T."/>
            <person name="Eskalen A."/>
            <person name="O'Donnell K."/>
            <person name="Kasson M."/>
        </authorList>
    </citation>
    <scope>NUCLEOTIDE SEQUENCE [LARGE SCALE GENOMIC DNA]</scope>
    <source>
        <strain evidence="1 2">NRRL 20438</strain>
    </source>
</reference>
<dbReference type="Proteomes" id="UP000288429">
    <property type="component" value="Unassembled WGS sequence"/>
</dbReference>
<organism evidence="1 2">
    <name type="scientific">Fusarium ambrosium</name>
    <dbReference type="NCBI Taxonomy" id="131363"/>
    <lineage>
        <taxon>Eukaryota</taxon>
        <taxon>Fungi</taxon>
        <taxon>Dikarya</taxon>
        <taxon>Ascomycota</taxon>
        <taxon>Pezizomycotina</taxon>
        <taxon>Sordariomycetes</taxon>
        <taxon>Hypocreomycetidae</taxon>
        <taxon>Hypocreales</taxon>
        <taxon>Nectriaceae</taxon>
        <taxon>Fusarium</taxon>
        <taxon>Fusarium solani species complex</taxon>
    </lineage>
</organism>
<protein>
    <submittedName>
        <fullName evidence="1">Uncharacterized protein</fullName>
    </submittedName>
</protein>
<comment type="caution">
    <text evidence="1">The sequence shown here is derived from an EMBL/GenBank/DDBJ whole genome shotgun (WGS) entry which is preliminary data.</text>
</comment>
<gene>
    <name evidence="1" type="ORF">CDV31_012290</name>
</gene>
<name>A0A428TAX8_9HYPO</name>
<accession>A0A428TAX8</accession>
<evidence type="ECO:0000313" key="2">
    <source>
        <dbReference type="Proteomes" id="UP000288429"/>
    </source>
</evidence>
<dbReference type="AlphaFoldDB" id="A0A428TAX8"/>
<dbReference type="EMBL" id="NIZV01000225">
    <property type="protein sequence ID" value="RSL99168.1"/>
    <property type="molecule type" value="Genomic_DNA"/>
</dbReference>